<dbReference type="PANTHER" id="PTHR30386">
    <property type="entry name" value="MEMBRANE FUSION SUBUNIT OF EMRAB-TOLC MULTIDRUG EFFLUX PUMP"/>
    <property type="match status" value="1"/>
</dbReference>
<evidence type="ECO:0000256" key="7">
    <source>
        <dbReference type="ARBA" id="ARBA00022989"/>
    </source>
</evidence>
<evidence type="ECO:0000256" key="5">
    <source>
        <dbReference type="ARBA" id="ARBA00022519"/>
    </source>
</evidence>
<dbReference type="Proteomes" id="UP000245680">
    <property type="component" value="Unassembled WGS sequence"/>
</dbReference>
<dbReference type="InterPro" id="IPR050739">
    <property type="entry name" value="MFP"/>
</dbReference>
<dbReference type="InterPro" id="IPR010129">
    <property type="entry name" value="T1SS_HlyD"/>
</dbReference>
<comment type="similarity">
    <text evidence="2 9">Belongs to the membrane fusion protein (MFP) (TC 8.A.1) family.</text>
</comment>
<name>A0A2V2LID3_9RHOB</name>
<organism evidence="13 14">
    <name type="scientific">Meridianimarinicoccus roseus</name>
    <dbReference type="NCBI Taxonomy" id="2072018"/>
    <lineage>
        <taxon>Bacteria</taxon>
        <taxon>Pseudomonadati</taxon>
        <taxon>Pseudomonadota</taxon>
        <taxon>Alphaproteobacteria</taxon>
        <taxon>Rhodobacterales</taxon>
        <taxon>Paracoccaceae</taxon>
        <taxon>Meridianimarinicoccus</taxon>
    </lineage>
</organism>
<evidence type="ECO:0000256" key="6">
    <source>
        <dbReference type="ARBA" id="ARBA00022692"/>
    </source>
</evidence>
<dbReference type="NCBIfam" id="TIGR01843">
    <property type="entry name" value="type_I_hlyD"/>
    <property type="match status" value="1"/>
</dbReference>
<evidence type="ECO:0000259" key="11">
    <source>
        <dbReference type="Pfam" id="PF25994"/>
    </source>
</evidence>
<keyword evidence="14" id="KW-1185">Reference proteome</keyword>
<protein>
    <recommendedName>
        <fullName evidence="9">Membrane fusion protein (MFP) family protein</fullName>
    </recommendedName>
</protein>
<dbReference type="GO" id="GO:0005886">
    <property type="term" value="C:plasma membrane"/>
    <property type="evidence" value="ECO:0007669"/>
    <property type="project" value="UniProtKB-SubCell"/>
</dbReference>
<evidence type="ECO:0000313" key="13">
    <source>
        <dbReference type="EMBL" id="PWR02926.1"/>
    </source>
</evidence>
<dbReference type="GO" id="GO:0015031">
    <property type="term" value="P:protein transport"/>
    <property type="evidence" value="ECO:0007669"/>
    <property type="project" value="InterPro"/>
</dbReference>
<dbReference type="EMBL" id="QGKU01000032">
    <property type="protein sequence ID" value="PWR02926.1"/>
    <property type="molecule type" value="Genomic_DNA"/>
</dbReference>
<dbReference type="AlphaFoldDB" id="A0A2V2LID3"/>
<proteinExistence type="inferred from homology"/>
<keyword evidence="6" id="KW-0812">Transmembrane</keyword>
<dbReference type="SUPFAM" id="SSF111369">
    <property type="entry name" value="HlyD-like secretion proteins"/>
    <property type="match status" value="1"/>
</dbReference>
<evidence type="ECO:0000259" key="12">
    <source>
        <dbReference type="Pfam" id="PF26002"/>
    </source>
</evidence>
<sequence>MVVLLILFGGFGSWAVFTQIAGAVVASGRIEVDQNRQVVQHIDGGVVEEIFVRDGNIVEEGEVLLRLDGSTLRSELSIIEGQLHEIMARRARLQAERDGIDSITFDASLIAAAQDRPDVAEIMEGQRNLFAARRESLDREVEQLGKRRAQIESQIEGIDAQEAAMGVQLALMREELGDQQTLLDSGLAQKSRLLALKREEARLSGTLGELQASRAENEGRITEIDIQIIGLVNQQREEAITQLRDMLSREFELAEQRRALLDRIGRLDIKAPLAGVIYDMRVFAERSVIRPADPVLYIIPQDRPLIITTRIQPTNIDQVYPGQEVSLRFSALDQRTTPQLIGSVTQVSADAFTDEQRGTSYYTAQLILKDGEMDRLPEGVTLLPGMPVEAFLRTDDRTPLAYLLKPLTDYFIKAFRET</sequence>
<feature type="domain" description="AprE-like beta-barrel" evidence="12">
    <location>
        <begin position="305"/>
        <end position="394"/>
    </location>
</feature>
<evidence type="ECO:0000256" key="1">
    <source>
        <dbReference type="ARBA" id="ARBA00004377"/>
    </source>
</evidence>
<gene>
    <name evidence="13" type="ORF">DKT77_09320</name>
</gene>
<feature type="domain" description="AprE-like long alpha-helical hairpin" evidence="11">
    <location>
        <begin position="73"/>
        <end position="262"/>
    </location>
</feature>
<evidence type="ECO:0000313" key="14">
    <source>
        <dbReference type="Proteomes" id="UP000245680"/>
    </source>
</evidence>
<accession>A0A2V2LID3</accession>
<evidence type="ECO:0000256" key="3">
    <source>
        <dbReference type="ARBA" id="ARBA00022448"/>
    </source>
</evidence>
<dbReference type="PRINTS" id="PR01490">
    <property type="entry name" value="RTXTOXIND"/>
</dbReference>
<dbReference type="Pfam" id="PF26002">
    <property type="entry name" value="Beta-barrel_AprE"/>
    <property type="match status" value="1"/>
</dbReference>
<evidence type="ECO:0000256" key="8">
    <source>
        <dbReference type="ARBA" id="ARBA00023136"/>
    </source>
</evidence>
<dbReference type="InterPro" id="IPR058982">
    <property type="entry name" value="Beta-barrel_AprE"/>
</dbReference>
<keyword evidence="4 9" id="KW-1003">Cell membrane</keyword>
<feature type="coiled-coil region" evidence="10">
    <location>
        <begin position="134"/>
        <end position="161"/>
    </location>
</feature>
<dbReference type="OrthoDB" id="9810980at2"/>
<comment type="subcellular location">
    <subcellularLocation>
        <location evidence="1 9">Cell inner membrane</location>
        <topology evidence="1 9">Single-pass membrane protein</topology>
    </subcellularLocation>
</comment>
<evidence type="ECO:0000256" key="2">
    <source>
        <dbReference type="ARBA" id="ARBA00009477"/>
    </source>
</evidence>
<dbReference type="InterPro" id="IPR058781">
    <property type="entry name" value="HH_AprE-like"/>
</dbReference>
<keyword evidence="7" id="KW-1133">Transmembrane helix</keyword>
<dbReference type="PANTHER" id="PTHR30386:SF17">
    <property type="entry name" value="ALKALINE PROTEASE SECRETION PROTEIN APRE"/>
    <property type="match status" value="1"/>
</dbReference>
<keyword evidence="8" id="KW-0472">Membrane</keyword>
<keyword evidence="3 9" id="KW-0813">Transport</keyword>
<comment type="caution">
    <text evidence="13">The sequence shown here is derived from an EMBL/GenBank/DDBJ whole genome shotgun (WGS) entry which is preliminary data.</text>
</comment>
<dbReference type="Gene3D" id="2.40.30.170">
    <property type="match status" value="1"/>
</dbReference>
<keyword evidence="5 9" id="KW-0997">Cell inner membrane</keyword>
<dbReference type="Pfam" id="PF25994">
    <property type="entry name" value="HH_AprE"/>
    <property type="match status" value="1"/>
</dbReference>
<keyword evidence="10" id="KW-0175">Coiled coil</keyword>
<evidence type="ECO:0000256" key="10">
    <source>
        <dbReference type="SAM" id="Coils"/>
    </source>
</evidence>
<reference evidence="13 14" key="1">
    <citation type="submission" date="2018-05" db="EMBL/GenBank/DDBJ databases">
        <title>Rhodobacteraceae gen. nov., sp. nov. isolated from sea water.</title>
        <authorList>
            <person name="Ren Y."/>
        </authorList>
    </citation>
    <scope>NUCLEOTIDE SEQUENCE [LARGE SCALE GENOMIC DNA]</scope>
    <source>
        <strain evidence="13 14">TG-679</strain>
    </source>
</reference>
<evidence type="ECO:0000256" key="9">
    <source>
        <dbReference type="RuleBase" id="RU365093"/>
    </source>
</evidence>
<evidence type="ECO:0000256" key="4">
    <source>
        <dbReference type="ARBA" id="ARBA00022475"/>
    </source>
</evidence>